<protein>
    <submittedName>
        <fullName evidence="2">GCN5 family acetyltransferase</fullName>
    </submittedName>
</protein>
<comment type="caution">
    <text evidence="2">The sequence shown here is derived from an EMBL/GenBank/DDBJ whole genome shotgun (WGS) entry which is preliminary data.</text>
</comment>
<organism evidence="2 3">
    <name type="scientific">Intrasporangium chromatireducens Q5-1</name>
    <dbReference type="NCBI Taxonomy" id="584657"/>
    <lineage>
        <taxon>Bacteria</taxon>
        <taxon>Bacillati</taxon>
        <taxon>Actinomycetota</taxon>
        <taxon>Actinomycetes</taxon>
        <taxon>Micrococcales</taxon>
        <taxon>Intrasporangiaceae</taxon>
        <taxon>Intrasporangium</taxon>
    </lineage>
</organism>
<evidence type="ECO:0000313" key="3">
    <source>
        <dbReference type="Proteomes" id="UP000019494"/>
    </source>
</evidence>
<keyword evidence="3" id="KW-1185">Reference proteome</keyword>
<gene>
    <name evidence="2" type="ORF">N864_12575</name>
</gene>
<name>W9GPW5_9MICO</name>
<dbReference type="InterPro" id="IPR013653">
    <property type="entry name" value="GCN5-like_dom"/>
</dbReference>
<dbReference type="Gene3D" id="3.40.630.30">
    <property type="match status" value="1"/>
</dbReference>
<dbReference type="InterPro" id="IPR016181">
    <property type="entry name" value="Acyl_CoA_acyltransferase"/>
</dbReference>
<dbReference type="InterPro" id="IPR000182">
    <property type="entry name" value="GNAT_dom"/>
</dbReference>
<sequence length="280" mass="29902">MPLTTVTFACTTSPAQARDWVAPLIAREPLWLSVIASNIKALIADPTRYDSPRWWVARDKEAAVVAAFMHTPPHPLHIGLATPEQARDLATVLASQGDALPGVGGVRAPAEAFAAEWTTSASTVRTVMELGVYDLPRRPTLPFAVPGRYRRARPSDVDLTDGWARDFHHAVATAGSPVSTMGHIEAGRLGLWEDKSGEPVSMAYASVPAGGVTRVSGVWTPPEQRAHGYASAVVAALSDERMADGEACMLYTDLGNPTSNGIYRALGYRRIGDSVTLAFG</sequence>
<dbReference type="AlphaFoldDB" id="W9GPW5"/>
<dbReference type="Pfam" id="PF08445">
    <property type="entry name" value="FR47"/>
    <property type="match status" value="1"/>
</dbReference>
<dbReference type="PROSITE" id="PS51186">
    <property type="entry name" value="GNAT"/>
    <property type="match status" value="1"/>
</dbReference>
<evidence type="ECO:0000259" key="1">
    <source>
        <dbReference type="PROSITE" id="PS51186"/>
    </source>
</evidence>
<dbReference type="RefSeq" id="WP_034714099.1">
    <property type="nucleotide sequence ID" value="NZ_AWQS01000022.1"/>
</dbReference>
<dbReference type="EMBL" id="AWQS01000022">
    <property type="protein sequence ID" value="EWT07077.1"/>
    <property type="molecule type" value="Genomic_DNA"/>
</dbReference>
<dbReference type="OrthoDB" id="3174529at2"/>
<dbReference type="Proteomes" id="UP000019494">
    <property type="component" value="Unassembled WGS sequence"/>
</dbReference>
<dbReference type="PATRIC" id="fig|584657.3.peg.958"/>
<proteinExistence type="predicted"/>
<feature type="domain" description="N-acetyltransferase" evidence="1">
    <location>
        <begin position="147"/>
        <end position="280"/>
    </location>
</feature>
<accession>W9GPW5</accession>
<evidence type="ECO:0000313" key="2">
    <source>
        <dbReference type="EMBL" id="EWT07077.1"/>
    </source>
</evidence>
<dbReference type="SUPFAM" id="SSF55729">
    <property type="entry name" value="Acyl-CoA N-acyltransferases (Nat)"/>
    <property type="match status" value="1"/>
</dbReference>
<keyword evidence="2" id="KW-0808">Transferase</keyword>
<dbReference type="GO" id="GO:0016747">
    <property type="term" value="F:acyltransferase activity, transferring groups other than amino-acyl groups"/>
    <property type="evidence" value="ECO:0007669"/>
    <property type="project" value="InterPro"/>
</dbReference>
<reference evidence="3" key="1">
    <citation type="submission" date="2013-08" db="EMBL/GenBank/DDBJ databases">
        <title>Intrasporangium oryzae NRRL B-24470.</title>
        <authorList>
            <person name="Liu H."/>
            <person name="Wang G."/>
        </authorList>
    </citation>
    <scope>NUCLEOTIDE SEQUENCE [LARGE SCALE GENOMIC DNA]</scope>
    <source>
        <strain evidence="3">Q5-1</strain>
    </source>
</reference>